<organism evidence="1">
    <name type="scientific">marine sediment metagenome</name>
    <dbReference type="NCBI Taxonomy" id="412755"/>
    <lineage>
        <taxon>unclassified sequences</taxon>
        <taxon>metagenomes</taxon>
        <taxon>ecological metagenomes</taxon>
    </lineage>
</organism>
<comment type="caution">
    <text evidence="1">The sequence shown here is derived from an EMBL/GenBank/DDBJ whole genome shotgun (WGS) entry which is preliminary data.</text>
</comment>
<gene>
    <name evidence="1" type="ORF">S01H1_77088</name>
</gene>
<reference evidence="1" key="1">
    <citation type="journal article" date="2014" name="Front. Microbiol.">
        <title>High frequency of phylogenetically diverse reductive dehalogenase-homologous genes in deep subseafloor sedimentary metagenomes.</title>
        <authorList>
            <person name="Kawai M."/>
            <person name="Futagami T."/>
            <person name="Toyoda A."/>
            <person name="Takaki Y."/>
            <person name="Nishi S."/>
            <person name="Hori S."/>
            <person name="Arai W."/>
            <person name="Tsubouchi T."/>
            <person name="Morono Y."/>
            <person name="Uchiyama I."/>
            <person name="Ito T."/>
            <person name="Fujiyama A."/>
            <person name="Inagaki F."/>
            <person name="Takami H."/>
        </authorList>
    </citation>
    <scope>NUCLEOTIDE SEQUENCE</scope>
    <source>
        <strain evidence="1">Expedition CK06-06</strain>
    </source>
</reference>
<sequence>MWLYLLKDFILQRFQIVVNKPLKDPGDLIGNIRLIV</sequence>
<proteinExistence type="predicted"/>
<name>X0YP92_9ZZZZ</name>
<protein>
    <submittedName>
        <fullName evidence="1">Uncharacterized protein</fullName>
    </submittedName>
</protein>
<feature type="non-terminal residue" evidence="1">
    <location>
        <position position="36"/>
    </location>
</feature>
<accession>X0YP92</accession>
<dbReference type="EMBL" id="BARS01051791">
    <property type="protein sequence ID" value="GAG48757.1"/>
    <property type="molecule type" value="Genomic_DNA"/>
</dbReference>
<dbReference type="AlphaFoldDB" id="X0YP92"/>
<evidence type="ECO:0000313" key="1">
    <source>
        <dbReference type="EMBL" id="GAG48757.1"/>
    </source>
</evidence>